<evidence type="ECO:0000259" key="4">
    <source>
        <dbReference type="PROSITE" id="PS51063"/>
    </source>
</evidence>
<dbReference type="InterPro" id="IPR018490">
    <property type="entry name" value="cNMP-bd_dom_sf"/>
</dbReference>
<organism evidence="5 6">
    <name type="scientific">Caballeronia pedi</name>
    <dbReference type="NCBI Taxonomy" id="1777141"/>
    <lineage>
        <taxon>Bacteria</taxon>
        <taxon>Pseudomonadati</taxon>
        <taxon>Pseudomonadota</taxon>
        <taxon>Betaproteobacteria</taxon>
        <taxon>Burkholderiales</taxon>
        <taxon>Burkholderiaceae</taxon>
        <taxon>Caballeronia</taxon>
    </lineage>
</organism>
<dbReference type="STRING" id="1777141.AWB80_06743"/>
<accession>A0A158DEI3</accession>
<dbReference type="PROSITE" id="PS51063">
    <property type="entry name" value="HTH_CRP_2"/>
    <property type="match status" value="1"/>
</dbReference>
<proteinExistence type="predicted"/>
<keyword evidence="3" id="KW-0804">Transcription</keyword>
<dbReference type="PRINTS" id="PR00034">
    <property type="entry name" value="HTHCRP"/>
</dbReference>
<sequence>MPVSNERLPQPPVATRRTAPRCSTCSRRFLCMPTDLSARELAQVDDIVGATRAIRRGGRLFSANDRFENVYKVRTGSLKAVLMHREGVEQITSFFVAGETVGLDGLSVDRHACDAIALEDSSVCVIPFAALEKICLGIRAMQRYLHRAMSGEIVRESALVMMLGTMSAEQRVAAFLLNLSDRVGGRGYPREELELRMTREEIGSYLGLKLETVSRMLSKFTRDGLIQARAKRVRIVDREGLSKI</sequence>
<keyword evidence="2" id="KW-0238">DNA-binding</keyword>
<dbReference type="SUPFAM" id="SSF51206">
    <property type="entry name" value="cAMP-binding domain-like"/>
    <property type="match status" value="1"/>
</dbReference>
<dbReference type="Gene3D" id="1.10.10.10">
    <property type="entry name" value="Winged helix-like DNA-binding domain superfamily/Winged helix DNA-binding domain"/>
    <property type="match status" value="1"/>
</dbReference>
<dbReference type="CDD" id="cd00038">
    <property type="entry name" value="CAP_ED"/>
    <property type="match status" value="1"/>
</dbReference>
<evidence type="ECO:0000256" key="2">
    <source>
        <dbReference type="ARBA" id="ARBA00023125"/>
    </source>
</evidence>
<dbReference type="GO" id="GO:0005829">
    <property type="term" value="C:cytosol"/>
    <property type="evidence" value="ECO:0007669"/>
    <property type="project" value="TreeGrafter"/>
</dbReference>
<evidence type="ECO:0000256" key="3">
    <source>
        <dbReference type="ARBA" id="ARBA00023163"/>
    </source>
</evidence>
<keyword evidence="6" id="KW-1185">Reference proteome</keyword>
<dbReference type="PANTHER" id="PTHR24567">
    <property type="entry name" value="CRP FAMILY TRANSCRIPTIONAL REGULATORY PROTEIN"/>
    <property type="match status" value="1"/>
</dbReference>
<dbReference type="GO" id="GO:0003700">
    <property type="term" value="F:DNA-binding transcription factor activity"/>
    <property type="evidence" value="ECO:0007669"/>
    <property type="project" value="TreeGrafter"/>
</dbReference>
<dbReference type="RefSeq" id="WP_087131816.1">
    <property type="nucleotide sequence ID" value="NZ_FCOE02000037.1"/>
</dbReference>
<dbReference type="GO" id="GO:0003677">
    <property type="term" value="F:DNA binding"/>
    <property type="evidence" value="ECO:0007669"/>
    <property type="project" value="UniProtKB-KW"/>
</dbReference>
<feature type="domain" description="HTH crp-type" evidence="4">
    <location>
        <begin position="166"/>
        <end position="239"/>
    </location>
</feature>
<gene>
    <name evidence="5" type="ORF">AWB80_06743</name>
</gene>
<dbReference type="InterPro" id="IPR036390">
    <property type="entry name" value="WH_DNA-bd_sf"/>
</dbReference>
<dbReference type="OrthoDB" id="7643467at2"/>
<reference evidence="5" key="1">
    <citation type="submission" date="2016-01" db="EMBL/GenBank/DDBJ databases">
        <authorList>
            <person name="Peeters C."/>
        </authorList>
    </citation>
    <scope>NUCLEOTIDE SEQUENCE [LARGE SCALE GENOMIC DNA]</scope>
    <source>
        <strain evidence="5">LMG 29323</strain>
    </source>
</reference>
<evidence type="ECO:0000313" key="5">
    <source>
        <dbReference type="EMBL" id="SAK92961.1"/>
    </source>
</evidence>
<dbReference type="InterPro" id="IPR012318">
    <property type="entry name" value="HTH_CRP"/>
</dbReference>
<comment type="caution">
    <text evidence="5">The sequence shown here is derived from an EMBL/GenBank/DDBJ whole genome shotgun (WGS) entry which is preliminary data.</text>
</comment>
<protein>
    <submittedName>
        <fullName evidence="5">Crp/FNR family transcriptional regulator</fullName>
    </submittedName>
</protein>
<dbReference type="InterPro" id="IPR050397">
    <property type="entry name" value="Env_Response_Regulators"/>
</dbReference>
<dbReference type="AlphaFoldDB" id="A0A158DEI3"/>
<dbReference type="Gene3D" id="2.60.120.10">
    <property type="entry name" value="Jelly Rolls"/>
    <property type="match status" value="1"/>
</dbReference>
<name>A0A158DEI3_9BURK</name>
<keyword evidence="1" id="KW-0805">Transcription regulation</keyword>
<dbReference type="InterPro" id="IPR000595">
    <property type="entry name" value="cNMP-bd_dom"/>
</dbReference>
<dbReference type="PANTHER" id="PTHR24567:SF75">
    <property type="entry name" value="FUMARATE AND NITRATE REDUCTION REGULATORY PROTEIN"/>
    <property type="match status" value="1"/>
</dbReference>
<dbReference type="Pfam" id="PF00027">
    <property type="entry name" value="cNMP_binding"/>
    <property type="match status" value="1"/>
</dbReference>
<dbReference type="CDD" id="cd00092">
    <property type="entry name" value="HTH_CRP"/>
    <property type="match status" value="1"/>
</dbReference>
<dbReference type="InterPro" id="IPR036388">
    <property type="entry name" value="WH-like_DNA-bd_sf"/>
</dbReference>
<dbReference type="Proteomes" id="UP000054911">
    <property type="component" value="Unassembled WGS sequence"/>
</dbReference>
<dbReference type="SUPFAM" id="SSF46785">
    <property type="entry name" value="Winged helix' DNA-binding domain"/>
    <property type="match status" value="1"/>
</dbReference>
<dbReference type="InterPro" id="IPR014710">
    <property type="entry name" value="RmlC-like_jellyroll"/>
</dbReference>
<dbReference type="Pfam" id="PF13545">
    <property type="entry name" value="HTH_Crp_2"/>
    <property type="match status" value="1"/>
</dbReference>
<dbReference type="SMART" id="SM00419">
    <property type="entry name" value="HTH_CRP"/>
    <property type="match status" value="1"/>
</dbReference>
<dbReference type="EMBL" id="FCOE02000037">
    <property type="protein sequence ID" value="SAK92961.1"/>
    <property type="molecule type" value="Genomic_DNA"/>
</dbReference>
<evidence type="ECO:0000256" key="1">
    <source>
        <dbReference type="ARBA" id="ARBA00023015"/>
    </source>
</evidence>
<dbReference type="FunFam" id="1.10.10.10:FF:000028">
    <property type="entry name" value="Fumarate/nitrate reduction transcriptional regulator Fnr"/>
    <property type="match status" value="1"/>
</dbReference>
<dbReference type="SMART" id="SM00100">
    <property type="entry name" value="cNMP"/>
    <property type="match status" value="1"/>
</dbReference>
<evidence type="ECO:0000313" key="6">
    <source>
        <dbReference type="Proteomes" id="UP000054911"/>
    </source>
</evidence>